<feature type="region of interest" description="Disordered" evidence="1">
    <location>
        <begin position="50"/>
        <end position="73"/>
    </location>
</feature>
<dbReference type="EMBL" id="JAIWYP010000007">
    <property type="protein sequence ID" value="KAH3793744.1"/>
    <property type="molecule type" value="Genomic_DNA"/>
</dbReference>
<organism evidence="2 3">
    <name type="scientific">Dreissena polymorpha</name>
    <name type="common">Zebra mussel</name>
    <name type="synonym">Mytilus polymorpha</name>
    <dbReference type="NCBI Taxonomy" id="45954"/>
    <lineage>
        <taxon>Eukaryota</taxon>
        <taxon>Metazoa</taxon>
        <taxon>Spiralia</taxon>
        <taxon>Lophotrochozoa</taxon>
        <taxon>Mollusca</taxon>
        <taxon>Bivalvia</taxon>
        <taxon>Autobranchia</taxon>
        <taxon>Heteroconchia</taxon>
        <taxon>Euheterodonta</taxon>
        <taxon>Imparidentia</taxon>
        <taxon>Neoheterodontei</taxon>
        <taxon>Myida</taxon>
        <taxon>Dreissenoidea</taxon>
        <taxon>Dreissenidae</taxon>
        <taxon>Dreissena</taxon>
    </lineage>
</organism>
<dbReference type="Proteomes" id="UP000828390">
    <property type="component" value="Unassembled WGS sequence"/>
</dbReference>
<evidence type="ECO:0000313" key="2">
    <source>
        <dbReference type="EMBL" id="KAH3793744.1"/>
    </source>
</evidence>
<keyword evidence="3" id="KW-1185">Reference proteome</keyword>
<accession>A0A9D4J2U5</accession>
<evidence type="ECO:0000313" key="3">
    <source>
        <dbReference type="Proteomes" id="UP000828390"/>
    </source>
</evidence>
<proteinExistence type="predicted"/>
<sequence>MPRNAIQKAYMYMPLLHQIQYSSRKTNIFRDPRSQTPSCVRGVDSESTIWSPSSRVCPPRHSASRLRDTPRHDAEEFVDDVESFGGQSY</sequence>
<evidence type="ECO:0000256" key="1">
    <source>
        <dbReference type="SAM" id="MobiDB-lite"/>
    </source>
</evidence>
<comment type="caution">
    <text evidence="2">The sequence shown here is derived from an EMBL/GenBank/DDBJ whole genome shotgun (WGS) entry which is preliminary data.</text>
</comment>
<name>A0A9D4J2U5_DREPO</name>
<gene>
    <name evidence="2" type="ORF">DPMN_147263</name>
</gene>
<dbReference type="AlphaFoldDB" id="A0A9D4J2U5"/>
<reference evidence="2" key="2">
    <citation type="submission" date="2020-11" db="EMBL/GenBank/DDBJ databases">
        <authorList>
            <person name="McCartney M.A."/>
            <person name="Auch B."/>
            <person name="Kono T."/>
            <person name="Mallez S."/>
            <person name="Becker A."/>
            <person name="Gohl D.M."/>
            <person name="Silverstein K.A.T."/>
            <person name="Koren S."/>
            <person name="Bechman K.B."/>
            <person name="Herman A."/>
            <person name="Abrahante J.E."/>
            <person name="Garbe J."/>
        </authorList>
    </citation>
    <scope>NUCLEOTIDE SEQUENCE</scope>
    <source>
        <strain evidence="2">Duluth1</strain>
        <tissue evidence="2">Whole animal</tissue>
    </source>
</reference>
<protein>
    <submittedName>
        <fullName evidence="2">Uncharacterized protein</fullName>
    </submittedName>
</protein>
<reference evidence="2" key="1">
    <citation type="journal article" date="2019" name="bioRxiv">
        <title>The Genome of the Zebra Mussel, Dreissena polymorpha: A Resource for Invasive Species Research.</title>
        <authorList>
            <person name="McCartney M.A."/>
            <person name="Auch B."/>
            <person name="Kono T."/>
            <person name="Mallez S."/>
            <person name="Zhang Y."/>
            <person name="Obille A."/>
            <person name="Becker A."/>
            <person name="Abrahante J.E."/>
            <person name="Garbe J."/>
            <person name="Badalamenti J.P."/>
            <person name="Herman A."/>
            <person name="Mangelson H."/>
            <person name="Liachko I."/>
            <person name="Sullivan S."/>
            <person name="Sone E.D."/>
            <person name="Koren S."/>
            <person name="Silverstein K.A.T."/>
            <person name="Beckman K.B."/>
            <person name="Gohl D.M."/>
        </authorList>
    </citation>
    <scope>NUCLEOTIDE SEQUENCE</scope>
    <source>
        <strain evidence="2">Duluth1</strain>
        <tissue evidence="2">Whole animal</tissue>
    </source>
</reference>